<dbReference type="GO" id="GO:0000271">
    <property type="term" value="P:polysaccharide biosynthetic process"/>
    <property type="evidence" value="ECO:0007669"/>
    <property type="project" value="TreeGrafter"/>
</dbReference>
<dbReference type="PANTHER" id="PTHR23028">
    <property type="entry name" value="ACETYLTRANSFERASE"/>
    <property type="match status" value="1"/>
</dbReference>
<dbReference type="InterPro" id="IPR050879">
    <property type="entry name" value="Acyltransferase_3"/>
</dbReference>
<feature type="transmembrane region" description="Helical" evidence="1">
    <location>
        <begin position="51"/>
        <end position="70"/>
    </location>
</feature>
<keyword evidence="1" id="KW-0812">Transmembrane</keyword>
<feature type="transmembrane region" description="Helical" evidence="1">
    <location>
        <begin position="251"/>
        <end position="271"/>
    </location>
</feature>
<dbReference type="Proteomes" id="UP000240996">
    <property type="component" value="Unassembled WGS sequence"/>
</dbReference>
<proteinExistence type="predicted"/>
<accession>A0A2T4YSI3</accession>
<dbReference type="AlphaFoldDB" id="A0A2T4YSI3"/>
<feature type="transmembrane region" description="Helical" evidence="1">
    <location>
        <begin position="221"/>
        <end position="239"/>
    </location>
</feature>
<feature type="transmembrane region" description="Helical" evidence="1">
    <location>
        <begin position="12"/>
        <end position="31"/>
    </location>
</feature>
<feature type="transmembrane region" description="Helical" evidence="1">
    <location>
        <begin position="315"/>
        <end position="336"/>
    </location>
</feature>
<keyword evidence="4" id="KW-1185">Reference proteome</keyword>
<evidence type="ECO:0000313" key="3">
    <source>
        <dbReference type="EMBL" id="PTM46773.1"/>
    </source>
</evidence>
<keyword evidence="1" id="KW-1133">Transmembrane helix</keyword>
<protein>
    <submittedName>
        <fullName evidence="3">Peptidoglycan/LPS O-acetylase OafA/YrhL</fullName>
    </submittedName>
</protein>
<gene>
    <name evidence="3" type="ORF">C8J24_0146</name>
</gene>
<name>A0A2T4YSI3_9SPHN</name>
<comment type="caution">
    <text evidence="3">The sequence shown here is derived from an EMBL/GenBank/DDBJ whole genome shotgun (WGS) entry which is preliminary data.</text>
</comment>
<feature type="domain" description="Acyltransferase 3" evidence="2">
    <location>
        <begin position="12"/>
        <end position="330"/>
    </location>
</feature>
<organism evidence="3 4">
    <name type="scientific">Sphingomonas aerolata</name>
    <dbReference type="NCBI Taxonomy" id="185951"/>
    <lineage>
        <taxon>Bacteria</taxon>
        <taxon>Pseudomonadati</taxon>
        <taxon>Pseudomonadota</taxon>
        <taxon>Alphaproteobacteria</taxon>
        <taxon>Sphingomonadales</taxon>
        <taxon>Sphingomonadaceae</taxon>
        <taxon>Sphingomonas</taxon>
    </lineage>
</organism>
<feature type="transmembrane region" description="Helical" evidence="1">
    <location>
        <begin position="91"/>
        <end position="111"/>
    </location>
</feature>
<evidence type="ECO:0000313" key="4">
    <source>
        <dbReference type="Proteomes" id="UP000240996"/>
    </source>
</evidence>
<sequence length="367" mass="39533">MTIKQSDHVELYGIQMLRAIAALAVVVHHTLEESGGAIGKFSPDWLTTSGASGVDIFFVISGFIMFHVTFRDRRGPPTPGTFLFRRATRIYPFYWLCCLAVLTISAMGFLASNHYPARTIAGALILLPGNALLGTAWTLVFEMYFYLLFAATLWARSATLSVIATIAAILCLQVAGSLMPATATAKFLASPLSLEFCFGLVLGYGYAAWTRRERAWPVPPVMALVAMAVMAVVPLFVAHDATTSLPELPRIAAWGLPAVVVVASVLTIGAPRTAVARFLVLLGDASYALYLTHAFVMMGYGWLVKIPAVSRLPQQPVVILIVIIAIIIGLLAHLLVEKPLLGLVRRLTPARPARAAPVDQPLPEVAG</sequence>
<feature type="transmembrane region" description="Helical" evidence="1">
    <location>
        <begin position="153"/>
        <end position="175"/>
    </location>
</feature>
<dbReference type="InterPro" id="IPR002656">
    <property type="entry name" value="Acyl_transf_3_dom"/>
</dbReference>
<dbReference type="RefSeq" id="WP_146163609.1">
    <property type="nucleotide sequence ID" value="NZ_PZZN01000001.1"/>
</dbReference>
<reference evidence="3 4" key="1">
    <citation type="submission" date="2018-04" db="EMBL/GenBank/DDBJ databases">
        <title>Genomic Encyclopedia of Type Strains, Phase III (KMG-III): the genomes of soil and plant-associated and newly described type strains.</title>
        <authorList>
            <person name="Whitman W."/>
        </authorList>
    </citation>
    <scope>NUCLEOTIDE SEQUENCE [LARGE SCALE GENOMIC DNA]</scope>
    <source>
        <strain evidence="3 4">NW12</strain>
    </source>
</reference>
<dbReference type="GO" id="GO:0016747">
    <property type="term" value="F:acyltransferase activity, transferring groups other than amino-acyl groups"/>
    <property type="evidence" value="ECO:0007669"/>
    <property type="project" value="InterPro"/>
</dbReference>
<dbReference type="PANTHER" id="PTHR23028:SF131">
    <property type="entry name" value="BLR2367 PROTEIN"/>
    <property type="match status" value="1"/>
</dbReference>
<feature type="transmembrane region" description="Helical" evidence="1">
    <location>
        <begin position="278"/>
        <end position="303"/>
    </location>
</feature>
<dbReference type="Pfam" id="PF01757">
    <property type="entry name" value="Acyl_transf_3"/>
    <property type="match status" value="1"/>
</dbReference>
<feature type="transmembrane region" description="Helical" evidence="1">
    <location>
        <begin position="187"/>
        <end position="209"/>
    </location>
</feature>
<dbReference type="GO" id="GO:0016020">
    <property type="term" value="C:membrane"/>
    <property type="evidence" value="ECO:0007669"/>
    <property type="project" value="TreeGrafter"/>
</dbReference>
<evidence type="ECO:0000256" key="1">
    <source>
        <dbReference type="SAM" id="Phobius"/>
    </source>
</evidence>
<dbReference type="EMBL" id="PZZN01000001">
    <property type="protein sequence ID" value="PTM46773.1"/>
    <property type="molecule type" value="Genomic_DNA"/>
</dbReference>
<keyword evidence="1" id="KW-0472">Membrane</keyword>
<evidence type="ECO:0000259" key="2">
    <source>
        <dbReference type="Pfam" id="PF01757"/>
    </source>
</evidence>